<reference evidence="17 18" key="1">
    <citation type="journal article" date="2011" name="Proc. Natl. Acad. Sci. U.S.A.">
        <title>Evolutionary erosion of yeast sex chromosomes by mating-type switching accidents.</title>
        <authorList>
            <person name="Gordon J.L."/>
            <person name="Armisen D."/>
            <person name="Proux-Wera E."/>
            <person name="Oheigeartaigh S.S."/>
            <person name="Byrne K.P."/>
            <person name="Wolfe K.H."/>
        </authorList>
    </citation>
    <scope>NUCLEOTIDE SEQUENCE [LARGE SCALE GENOMIC DNA]</scope>
    <source>
        <strain evidence="18">ATCC 24235 / CBS 4417 / NBRC 1672 / NRRL Y-8282 / UCD 70-5</strain>
    </source>
</reference>
<feature type="domain" description="MIR" evidence="16">
    <location>
        <begin position="472"/>
        <end position="530"/>
    </location>
</feature>
<dbReference type="CDD" id="cd23284">
    <property type="entry name" value="beta-trefoil_MIR_PMT2-like"/>
    <property type="match status" value="1"/>
</dbReference>
<dbReference type="eggNOG" id="KOG3359">
    <property type="taxonomic scope" value="Eukaryota"/>
</dbReference>
<evidence type="ECO:0000256" key="3">
    <source>
        <dbReference type="ARBA" id="ARBA00007222"/>
    </source>
</evidence>
<keyword evidence="12" id="KW-0325">Glycoprotein</keyword>
<dbReference type="AlphaFoldDB" id="G8BWM2"/>
<dbReference type="STRING" id="1071381.G8BWM2"/>
<proteinExistence type="inferred from homology"/>
<dbReference type="GeneID" id="11534063"/>
<evidence type="ECO:0000256" key="7">
    <source>
        <dbReference type="ARBA" id="ARBA00022692"/>
    </source>
</evidence>
<dbReference type="InterPro" id="IPR027005">
    <property type="entry name" value="PMT-like"/>
</dbReference>
<keyword evidence="7 15" id="KW-0812">Transmembrane</keyword>
<evidence type="ECO:0000313" key="18">
    <source>
        <dbReference type="Proteomes" id="UP000005666"/>
    </source>
</evidence>
<evidence type="ECO:0000256" key="9">
    <source>
        <dbReference type="ARBA" id="ARBA00022824"/>
    </source>
</evidence>
<dbReference type="InterPro" id="IPR036300">
    <property type="entry name" value="MIR_dom_sf"/>
</dbReference>
<feature type="transmembrane region" description="Helical" evidence="15">
    <location>
        <begin position="675"/>
        <end position="694"/>
    </location>
</feature>
<keyword evidence="6 15" id="KW-0808">Transferase</keyword>
<dbReference type="Pfam" id="PF16192">
    <property type="entry name" value="PMT_4TMC"/>
    <property type="match status" value="1"/>
</dbReference>
<dbReference type="FunFam" id="2.80.10.50:FF:000012">
    <property type="entry name" value="Protein O-mannosyl-transferase 1"/>
    <property type="match status" value="1"/>
</dbReference>
<feature type="domain" description="MIR" evidence="16">
    <location>
        <begin position="408"/>
        <end position="464"/>
    </location>
</feature>
<comment type="catalytic activity">
    <reaction evidence="13 15">
        <text>a di-trans,poly-cis-dolichyl beta-D-mannosyl phosphate + L-threonyl-[protein] = 3-O-(alpha-D-mannosyl)-L-threonyl-[protein] + a di-trans,poly-cis-dolichyl phosphate + H(+)</text>
        <dbReference type="Rhea" id="RHEA:53396"/>
        <dbReference type="Rhea" id="RHEA-COMP:11060"/>
        <dbReference type="Rhea" id="RHEA-COMP:13547"/>
        <dbReference type="Rhea" id="RHEA-COMP:19498"/>
        <dbReference type="Rhea" id="RHEA-COMP:19501"/>
        <dbReference type="ChEBI" id="CHEBI:15378"/>
        <dbReference type="ChEBI" id="CHEBI:30013"/>
        <dbReference type="ChEBI" id="CHEBI:57683"/>
        <dbReference type="ChEBI" id="CHEBI:58211"/>
        <dbReference type="ChEBI" id="CHEBI:137323"/>
        <dbReference type="EC" id="2.4.1.109"/>
    </reaction>
</comment>
<dbReference type="OMA" id="MCGWDDN"/>
<feature type="transmembrane region" description="Helical" evidence="15">
    <location>
        <begin position="287"/>
        <end position="310"/>
    </location>
</feature>
<feature type="transmembrane region" description="Helical" evidence="15">
    <location>
        <begin position="715"/>
        <end position="736"/>
    </location>
</feature>
<dbReference type="PROSITE" id="PS50919">
    <property type="entry name" value="MIR"/>
    <property type="match status" value="2"/>
</dbReference>
<dbReference type="UniPathway" id="UPA00378"/>
<dbReference type="PANTHER" id="PTHR10050:SF46">
    <property type="entry name" value="PROTEIN O-MANNOSYL-TRANSFERASE 2"/>
    <property type="match status" value="1"/>
</dbReference>
<comment type="pathway">
    <text evidence="2 15">Protein modification; protein glycosylation.</text>
</comment>
<evidence type="ECO:0000256" key="4">
    <source>
        <dbReference type="ARBA" id="ARBA00012839"/>
    </source>
</evidence>
<dbReference type="Pfam" id="PF02366">
    <property type="entry name" value="PMT"/>
    <property type="match status" value="1"/>
</dbReference>
<name>G8BWM2_TETPH</name>
<feature type="transmembrane region" description="Helical" evidence="15">
    <location>
        <begin position="233"/>
        <end position="266"/>
    </location>
</feature>
<keyword evidence="9 15" id="KW-0256">Endoplasmic reticulum</keyword>
<evidence type="ECO:0000256" key="5">
    <source>
        <dbReference type="ARBA" id="ARBA00022676"/>
    </source>
</evidence>
<feature type="transmembrane region" description="Helical" evidence="15">
    <location>
        <begin position="60"/>
        <end position="78"/>
    </location>
</feature>
<dbReference type="GO" id="GO:0004169">
    <property type="term" value="F:dolichyl-phosphate-mannose-protein mannosyltransferase activity"/>
    <property type="evidence" value="ECO:0007669"/>
    <property type="project" value="UniProtKB-UniRule"/>
</dbReference>
<evidence type="ECO:0000256" key="15">
    <source>
        <dbReference type="RuleBase" id="RU367007"/>
    </source>
</evidence>
<dbReference type="EMBL" id="HE612863">
    <property type="protein sequence ID" value="CCE64473.1"/>
    <property type="molecule type" value="Genomic_DNA"/>
</dbReference>
<feature type="transmembrane region" description="Helical" evidence="15">
    <location>
        <begin position="646"/>
        <end position="669"/>
    </location>
</feature>
<accession>G8BWM2</accession>
<keyword evidence="18" id="KW-1185">Reference proteome</keyword>
<feature type="transmembrane region" description="Helical" evidence="15">
    <location>
        <begin position="613"/>
        <end position="634"/>
    </location>
</feature>
<dbReference type="HOGENOM" id="CLU_008438_5_0_1"/>
<evidence type="ECO:0000256" key="1">
    <source>
        <dbReference type="ARBA" id="ARBA00004477"/>
    </source>
</evidence>
<sequence length="760" mass="87428">MVAASGFNASKDDSSVEICKRKENETKDLKEEVSVEDTIDSEDSSKEKELKILEAPKGKLYRLEAIFMPLLFTGLAFFTRMYRIGANNHVVWDEAHFGKFGSFYLRHEFYHDVHPPLGKMLVGLSGYIAGYNGSWDFPSGQEYPDYIDFVKMRLFNATFSALCVPLAYFTGKSLNWSLPSVWLFTVLVLFENSYATLGRMILLDSMLLFFTIASFYCFVNFHNQRSNSFSFKWWKWLFLTGLTLGCTISVKMVGLFIITLVGIYTAVDLWLKLADKEISWKRYGSHWLARILCLIVVPMVVFMICFKIHFSLLTRTGKNDATMPSLFQANLAGNTLGQGPRDIALGSSTISIRNQALGGALLHSHQQLYPVGSKQQQITGYGHKDANNEFIFHRIREKPLYSTNETDIEYIKDGETYRLIHRLTNKNLHTHQVAAPISKTEWEVSGYGDLEGGDSKDNWIVEIVNQLGDEDKTKLHTLTTSFRLKNAVLGCYLAQTSNRYPEWGFSQSEIACLRSPFKRDKRTWWNIETHVNEKLPNIDENFEFPRASFFKDFIYLNLAMMATNNALVTDPDKLDRLASSAWEWPTLHKGLRLNGWHDENVKYYLMGTPASTWASTLAVFSFMVLVIVLFLRWLRQYNDYKDEKKLDLFLMSGVYPMFGWGLHFCPFVIMARVTYVHHYLPALYFALVVLVYFFEAGTQLLPKTKSGQMLRIGIYTVYILLVIGCFCCFAPISFGMEGKSTDYKYLAWLPEWNIDEDKPF</sequence>
<dbReference type="SMART" id="SM00472">
    <property type="entry name" value="MIR"/>
    <property type="match status" value="3"/>
</dbReference>
<dbReference type="RefSeq" id="XP_003686907.1">
    <property type="nucleotide sequence ID" value="XM_003686859.1"/>
</dbReference>
<dbReference type="GO" id="GO:0031502">
    <property type="term" value="C:dolichyl-phosphate-mannose-protein mannosyltransferase complex"/>
    <property type="evidence" value="ECO:0007669"/>
    <property type="project" value="UniProtKB-ARBA"/>
</dbReference>
<feature type="transmembrane region" description="Helical" evidence="15">
    <location>
        <begin position="201"/>
        <end position="221"/>
    </location>
</feature>
<evidence type="ECO:0000256" key="14">
    <source>
        <dbReference type="ARBA" id="ARBA00045102"/>
    </source>
</evidence>
<feature type="transmembrane region" description="Helical" evidence="15">
    <location>
        <begin position="154"/>
        <end position="170"/>
    </location>
</feature>
<dbReference type="InterPro" id="IPR032421">
    <property type="entry name" value="PMT_4TMC"/>
</dbReference>
<evidence type="ECO:0000256" key="2">
    <source>
        <dbReference type="ARBA" id="ARBA00004922"/>
    </source>
</evidence>
<dbReference type="InterPro" id="IPR003342">
    <property type="entry name" value="ArnT-like_N"/>
</dbReference>
<dbReference type="SUPFAM" id="SSF82109">
    <property type="entry name" value="MIR domain"/>
    <property type="match status" value="1"/>
</dbReference>
<evidence type="ECO:0000256" key="13">
    <source>
        <dbReference type="ARBA" id="ARBA00045085"/>
    </source>
</evidence>
<dbReference type="InterPro" id="IPR016093">
    <property type="entry name" value="MIR_motif"/>
</dbReference>
<dbReference type="KEGG" id="tpf:TPHA_0H02700"/>
<dbReference type="EC" id="2.4.1.109" evidence="4 15"/>
<comment type="catalytic activity">
    <reaction evidence="14 15">
        <text>a di-trans,poly-cis-dolichyl beta-D-mannosyl phosphate + L-seryl-[protein] = 3-O-(alpha-D-mannosyl)-L-seryl-[protein] + a di-trans,poly-cis-dolichyl phosphate + H(+)</text>
        <dbReference type="Rhea" id="RHEA:17377"/>
        <dbReference type="Rhea" id="RHEA-COMP:9863"/>
        <dbReference type="Rhea" id="RHEA-COMP:13546"/>
        <dbReference type="Rhea" id="RHEA-COMP:19498"/>
        <dbReference type="Rhea" id="RHEA-COMP:19501"/>
        <dbReference type="ChEBI" id="CHEBI:15378"/>
        <dbReference type="ChEBI" id="CHEBI:29999"/>
        <dbReference type="ChEBI" id="CHEBI:57683"/>
        <dbReference type="ChEBI" id="CHEBI:58211"/>
        <dbReference type="ChEBI" id="CHEBI:137321"/>
        <dbReference type="EC" id="2.4.1.109"/>
    </reaction>
</comment>
<comment type="subcellular location">
    <subcellularLocation>
        <location evidence="1 15">Endoplasmic reticulum membrane</location>
        <topology evidence="1 15">Multi-pass membrane protein</topology>
    </subcellularLocation>
</comment>
<gene>
    <name evidence="17" type="primary">TPHA0H02700</name>
    <name evidence="17" type="ordered locus">TPHA_0H02700</name>
</gene>
<dbReference type="PANTHER" id="PTHR10050">
    <property type="entry name" value="DOLICHYL-PHOSPHATE-MANNOSE--PROTEIN MANNOSYLTRANSFERASE"/>
    <property type="match status" value="1"/>
</dbReference>
<evidence type="ECO:0000256" key="11">
    <source>
        <dbReference type="ARBA" id="ARBA00023136"/>
    </source>
</evidence>
<evidence type="ECO:0000256" key="6">
    <source>
        <dbReference type="ARBA" id="ARBA00022679"/>
    </source>
</evidence>
<evidence type="ECO:0000256" key="10">
    <source>
        <dbReference type="ARBA" id="ARBA00022989"/>
    </source>
</evidence>
<dbReference type="OrthoDB" id="292747at2759"/>
<comment type="function">
    <text evidence="15">Transfers mannose from Dol-P-mannose to Ser or Thr residues on proteins.</text>
</comment>
<dbReference type="Proteomes" id="UP000005666">
    <property type="component" value="Chromosome 8"/>
</dbReference>
<evidence type="ECO:0000313" key="17">
    <source>
        <dbReference type="EMBL" id="CCE64473.1"/>
    </source>
</evidence>
<evidence type="ECO:0000256" key="12">
    <source>
        <dbReference type="ARBA" id="ARBA00023180"/>
    </source>
</evidence>
<evidence type="ECO:0000256" key="8">
    <source>
        <dbReference type="ARBA" id="ARBA00022737"/>
    </source>
</evidence>
<dbReference type="Gene3D" id="2.80.10.50">
    <property type="match status" value="1"/>
</dbReference>
<keyword evidence="8" id="KW-0677">Repeat</keyword>
<keyword evidence="11 15" id="KW-0472">Membrane</keyword>
<evidence type="ECO:0000259" key="16">
    <source>
        <dbReference type="PROSITE" id="PS50919"/>
    </source>
</evidence>
<keyword evidence="5 15" id="KW-0328">Glycosyltransferase</keyword>
<dbReference type="Pfam" id="PF02815">
    <property type="entry name" value="MIR"/>
    <property type="match status" value="1"/>
</dbReference>
<protein>
    <recommendedName>
        <fullName evidence="4 15">Dolichyl-phosphate-mannose--protein mannosyltransferase</fullName>
        <ecNumber evidence="4 15">2.4.1.109</ecNumber>
    </recommendedName>
</protein>
<comment type="similarity">
    <text evidence="3 15">Belongs to the glycosyltransferase 39 family.</text>
</comment>
<organism evidence="17 18">
    <name type="scientific">Tetrapisispora phaffii (strain ATCC 24235 / CBS 4417 / NBRC 1672 / NRRL Y-8282 / UCD 70-5)</name>
    <name type="common">Yeast</name>
    <name type="synonym">Fabospora phaffii</name>
    <dbReference type="NCBI Taxonomy" id="1071381"/>
    <lineage>
        <taxon>Eukaryota</taxon>
        <taxon>Fungi</taxon>
        <taxon>Dikarya</taxon>
        <taxon>Ascomycota</taxon>
        <taxon>Saccharomycotina</taxon>
        <taxon>Saccharomycetes</taxon>
        <taxon>Saccharomycetales</taxon>
        <taxon>Saccharomycetaceae</taxon>
        <taxon>Tetrapisispora</taxon>
    </lineage>
</organism>
<keyword evidence="10 15" id="KW-1133">Transmembrane helix</keyword>